<proteinExistence type="predicted"/>
<evidence type="ECO:0000313" key="3">
    <source>
        <dbReference type="EMBL" id="MDT0575009.1"/>
    </source>
</evidence>
<feature type="domain" description="Glucose/Sorbosone dehydrogenase" evidence="2">
    <location>
        <begin position="59"/>
        <end position="391"/>
    </location>
</feature>
<dbReference type="Gene3D" id="2.120.10.30">
    <property type="entry name" value="TolB, C-terminal domain"/>
    <property type="match status" value="1"/>
</dbReference>
<keyword evidence="1" id="KW-0732">Signal</keyword>
<dbReference type="PANTHER" id="PTHR19328">
    <property type="entry name" value="HEDGEHOG-INTERACTING PROTEIN"/>
    <property type="match status" value="1"/>
</dbReference>
<keyword evidence="4" id="KW-1185">Reference proteome</keyword>
<dbReference type="RefSeq" id="WP_311339560.1">
    <property type="nucleotide sequence ID" value="NZ_JAVRHS010000001.1"/>
</dbReference>
<evidence type="ECO:0000313" key="4">
    <source>
        <dbReference type="Proteomes" id="UP001259803"/>
    </source>
</evidence>
<name>A0ABU2ZHD5_9SPHN</name>
<dbReference type="Pfam" id="PF07995">
    <property type="entry name" value="GSDH"/>
    <property type="match status" value="1"/>
</dbReference>
<sequence>MIRSALHRPALLLVLPLLLGGTSVASCSSPSRPVIDDEMRMGAGEQQFTGFARENMGTFDEPWAMAFEPGTGNLFITEREGAIRIRQPDGTISSVSGVPAVDYGGQGGLGDLVFAPDYLQSGAVYLSWAEAGPADTRGAVVGRAILKCEEDRASGCRLDDLKVIWRQEPKVTGRAHYSHRIAFSPDGNYLFITSGERQKKTPAQDLSNTLGTIVRLLPDGTPAPGNPFAGRGGPAAQIWSYGHRNMLGIGFDPAGQLWTLEHGPKGGDELNLVERGANYGWPIVSNGIDYDGGNIPDHSTRPEFNAPDISWDPVIAPGNFIFYTGTMFPALDGQAIIAGLKTQNIVTVGFDSGTPVELSREPMGARIREVAQAADGAIWAVEDGKGAKLWRLTPKR</sequence>
<organism evidence="3 4">
    <name type="scientific">Croceicoccus esteveae</name>
    <dbReference type="NCBI Taxonomy" id="3075597"/>
    <lineage>
        <taxon>Bacteria</taxon>
        <taxon>Pseudomonadati</taxon>
        <taxon>Pseudomonadota</taxon>
        <taxon>Alphaproteobacteria</taxon>
        <taxon>Sphingomonadales</taxon>
        <taxon>Erythrobacteraceae</taxon>
        <taxon>Croceicoccus</taxon>
    </lineage>
</organism>
<keyword evidence="3" id="KW-0560">Oxidoreductase</keyword>
<gene>
    <name evidence="3" type="ORF">RM533_02285</name>
</gene>
<dbReference type="GO" id="GO:0016491">
    <property type="term" value="F:oxidoreductase activity"/>
    <property type="evidence" value="ECO:0007669"/>
    <property type="project" value="UniProtKB-KW"/>
</dbReference>
<dbReference type="Proteomes" id="UP001259803">
    <property type="component" value="Unassembled WGS sequence"/>
</dbReference>
<dbReference type="SUPFAM" id="SSF50952">
    <property type="entry name" value="Soluble quinoprotein glucose dehydrogenase"/>
    <property type="match status" value="1"/>
</dbReference>
<dbReference type="PANTHER" id="PTHR19328:SF75">
    <property type="entry name" value="ALDOSE SUGAR DEHYDROGENASE YLII"/>
    <property type="match status" value="1"/>
</dbReference>
<evidence type="ECO:0000256" key="1">
    <source>
        <dbReference type="SAM" id="SignalP"/>
    </source>
</evidence>
<dbReference type="InterPro" id="IPR011042">
    <property type="entry name" value="6-blade_b-propeller_TolB-like"/>
</dbReference>
<dbReference type="PROSITE" id="PS51257">
    <property type="entry name" value="PROKAR_LIPOPROTEIN"/>
    <property type="match status" value="1"/>
</dbReference>
<protein>
    <submittedName>
        <fullName evidence="3">PQQ-dependent sugar dehydrogenase</fullName>
        <ecNumber evidence="3">1.1.5.-</ecNumber>
    </submittedName>
</protein>
<dbReference type="EMBL" id="JAVRHS010000001">
    <property type="protein sequence ID" value="MDT0575009.1"/>
    <property type="molecule type" value="Genomic_DNA"/>
</dbReference>
<feature type="chain" id="PRO_5045410788" evidence="1">
    <location>
        <begin position="26"/>
        <end position="396"/>
    </location>
</feature>
<dbReference type="EC" id="1.1.5.-" evidence="3"/>
<accession>A0ABU2ZHD5</accession>
<feature type="signal peptide" evidence="1">
    <location>
        <begin position="1"/>
        <end position="25"/>
    </location>
</feature>
<evidence type="ECO:0000259" key="2">
    <source>
        <dbReference type="Pfam" id="PF07995"/>
    </source>
</evidence>
<comment type="caution">
    <text evidence="3">The sequence shown here is derived from an EMBL/GenBank/DDBJ whole genome shotgun (WGS) entry which is preliminary data.</text>
</comment>
<reference evidence="3 4" key="1">
    <citation type="submission" date="2023-09" db="EMBL/GenBank/DDBJ databases">
        <authorList>
            <person name="Rey-Velasco X."/>
        </authorList>
    </citation>
    <scope>NUCLEOTIDE SEQUENCE [LARGE SCALE GENOMIC DNA]</scope>
    <source>
        <strain evidence="3 4">F390</strain>
    </source>
</reference>
<dbReference type="InterPro" id="IPR012938">
    <property type="entry name" value="Glc/Sorbosone_DH"/>
</dbReference>
<dbReference type="InterPro" id="IPR011041">
    <property type="entry name" value="Quinoprot_gluc/sorb_DH_b-prop"/>
</dbReference>